<reference evidence="3" key="1">
    <citation type="submission" date="2025-08" db="UniProtKB">
        <authorList>
            <consortium name="RefSeq"/>
        </authorList>
    </citation>
    <scope>IDENTIFICATION</scope>
</reference>
<dbReference type="InterPro" id="IPR020464">
    <property type="entry name" value="LanC-like_prot_euk"/>
</dbReference>
<name>A0ABM1ESU9_PRICU</name>
<dbReference type="InterPro" id="IPR012341">
    <property type="entry name" value="6hp_glycosidase-like_sf"/>
</dbReference>
<dbReference type="Pfam" id="PF05147">
    <property type="entry name" value="LANC_like"/>
    <property type="match status" value="1"/>
</dbReference>
<dbReference type="InterPro" id="IPR007822">
    <property type="entry name" value="LANC-like"/>
</dbReference>
<dbReference type="PRINTS" id="PR01950">
    <property type="entry name" value="LANCSUPER"/>
</dbReference>
<dbReference type="RefSeq" id="XP_014675270.1">
    <property type="nucleotide sequence ID" value="XM_014819784.1"/>
</dbReference>
<dbReference type="Proteomes" id="UP000695022">
    <property type="component" value="Unplaced"/>
</dbReference>
<protein>
    <submittedName>
        <fullName evidence="3">LanC-like protein 3</fullName>
    </submittedName>
</protein>
<proteinExistence type="inferred from homology"/>
<dbReference type="PANTHER" id="PTHR12736:SF7">
    <property type="entry name" value="LANC-LIKE PROTEIN 3"/>
    <property type="match status" value="1"/>
</dbReference>
<evidence type="ECO:0000313" key="2">
    <source>
        <dbReference type="Proteomes" id="UP000695022"/>
    </source>
</evidence>
<sequence length="412" mass="46489">MAELKKRYFVNSIPDYMHGAVDIDTQKWKSRILNAVEDVIAKQPPTMENCEGGLYVGCAGIAYALCHLAHNEAFKPEQGKLLQSAEQYATAAYRHAELPENKNDRHTKTSFLLGNLGVYAVAAVVFNATDRKEMVAKCLTAYAQMASLCLPTQFVECGSDELFVGRAGYLCGLLMLNKKTGQQVLSRHQVECLFNAIIKCWTGCMRNESQSPSPLMYAYYIQTSILQMLLSFPDLLKKDATTEKYVRDATDFVLSLEQRNGNYPAGMDEVGGPVIRAEEDELIHWCHGAGGVVYLFARAYLVWKDTRYLEACKRCADLVWKKGLLRKGPGICHGVAGSGYVFLLLYRLTEEPGYLHRALRFADFVYTDTFRRHARTPDRAHSLYEGWAGTMLYLSDLLHPEKAEFPLFNVFF</sequence>
<dbReference type="SMART" id="SM01260">
    <property type="entry name" value="LANC_like"/>
    <property type="match status" value="1"/>
</dbReference>
<dbReference type="Gene3D" id="1.50.10.10">
    <property type="match status" value="1"/>
</dbReference>
<dbReference type="CDD" id="cd04794">
    <property type="entry name" value="euk_LANCL"/>
    <property type="match status" value="1"/>
</dbReference>
<gene>
    <name evidence="3" type="primary">LOC106815339</name>
</gene>
<dbReference type="GeneID" id="106815339"/>
<evidence type="ECO:0000256" key="1">
    <source>
        <dbReference type="ARBA" id="ARBA00007179"/>
    </source>
</evidence>
<keyword evidence="2" id="KW-1185">Reference proteome</keyword>
<dbReference type="PRINTS" id="PR01951">
    <property type="entry name" value="LANCEUKARYTE"/>
</dbReference>
<dbReference type="SUPFAM" id="SSF158745">
    <property type="entry name" value="LanC-like"/>
    <property type="match status" value="1"/>
</dbReference>
<organism evidence="2 3">
    <name type="scientific">Priapulus caudatus</name>
    <name type="common">Priapulid worm</name>
    <dbReference type="NCBI Taxonomy" id="37621"/>
    <lineage>
        <taxon>Eukaryota</taxon>
        <taxon>Metazoa</taxon>
        <taxon>Ecdysozoa</taxon>
        <taxon>Scalidophora</taxon>
        <taxon>Priapulida</taxon>
        <taxon>Priapulimorpha</taxon>
        <taxon>Priapulimorphida</taxon>
        <taxon>Priapulidae</taxon>
        <taxon>Priapulus</taxon>
    </lineage>
</organism>
<evidence type="ECO:0000313" key="3">
    <source>
        <dbReference type="RefSeq" id="XP_014675270.1"/>
    </source>
</evidence>
<accession>A0ABM1ESU9</accession>
<dbReference type="PANTHER" id="PTHR12736">
    <property type="entry name" value="LANC-LIKE PROTEIN"/>
    <property type="match status" value="1"/>
</dbReference>
<comment type="similarity">
    <text evidence="1">Belongs to the LanC-like protein family.</text>
</comment>